<dbReference type="EMBL" id="ML769422">
    <property type="protein sequence ID" value="KAE9403799.1"/>
    <property type="molecule type" value="Genomic_DNA"/>
</dbReference>
<dbReference type="InterPro" id="IPR046496">
    <property type="entry name" value="DUF6589"/>
</dbReference>
<keyword evidence="3" id="KW-1185">Reference proteome</keyword>
<evidence type="ECO:0000259" key="1">
    <source>
        <dbReference type="Pfam" id="PF20231"/>
    </source>
</evidence>
<evidence type="ECO:0000313" key="3">
    <source>
        <dbReference type="Proteomes" id="UP000799118"/>
    </source>
</evidence>
<protein>
    <recommendedName>
        <fullName evidence="1">DUF6589 domain-containing protein</fullName>
    </recommendedName>
</protein>
<dbReference type="AlphaFoldDB" id="A0A6A4HZ27"/>
<gene>
    <name evidence="2" type="ORF">BT96DRAFT_780460</name>
</gene>
<proteinExistence type="predicted"/>
<feature type="non-terminal residue" evidence="2">
    <location>
        <position position="254"/>
    </location>
</feature>
<reference evidence="2" key="1">
    <citation type="journal article" date="2019" name="Environ. Microbiol.">
        <title>Fungal ecological strategies reflected in gene transcription - a case study of two litter decomposers.</title>
        <authorList>
            <person name="Barbi F."/>
            <person name="Kohler A."/>
            <person name="Barry K."/>
            <person name="Baskaran P."/>
            <person name="Daum C."/>
            <person name="Fauchery L."/>
            <person name="Ihrmark K."/>
            <person name="Kuo A."/>
            <person name="LaButti K."/>
            <person name="Lipzen A."/>
            <person name="Morin E."/>
            <person name="Grigoriev I.V."/>
            <person name="Henrissat B."/>
            <person name="Lindahl B."/>
            <person name="Martin F."/>
        </authorList>
    </citation>
    <scope>NUCLEOTIDE SEQUENCE</scope>
    <source>
        <strain evidence="2">JB14</strain>
    </source>
</reference>
<dbReference type="OrthoDB" id="3033641at2759"/>
<sequence>EIVPYFNDLSQSNQVLNLGWFLEKAECIVDRYMSLNAFEQALSAEANESAPDPLKFPVGDPYSPPVTSCMNNSSAKELAPSAHEEQKGFTGNRVLTNSILFKTTVYSWWIEASYAIPKGDIGWLFIFIFAGSGNSNYTNLLLEMYCLFCYESSKNLKDAIWNNWLVNVTGELGKWIPNDLLQEHYNQWFEDLLLAMYFDKCIHLFCFGHSMGFAALNLFNHGCCKLMEGGLQNLLDKHTLRVEILQEMEDERKA</sequence>
<organism evidence="2 3">
    <name type="scientific">Gymnopus androsaceus JB14</name>
    <dbReference type="NCBI Taxonomy" id="1447944"/>
    <lineage>
        <taxon>Eukaryota</taxon>
        <taxon>Fungi</taxon>
        <taxon>Dikarya</taxon>
        <taxon>Basidiomycota</taxon>
        <taxon>Agaricomycotina</taxon>
        <taxon>Agaricomycetes</taxon>
        <taxon>Agaricomycetidae</taxon>
        <taxon>Agaricales</taxon>
        <taxon>Marasmiineae</taxon>
        <taxon>Omphalotaceae</taxon>
        <taxon>Gymnopus</taxon>
    </lineage>
</organism>
<feature type="non-terminal residue" evidence="2">
    <location>
        <position position="1"/>
    </location>
</feature>
<name>A0A6A4HZ27_9AGAR</name>
<accession>A0A6A4HZ27</accession>
<feature type="domain" description="DUF6589" evidence="1">
    <location>
        <begin position="17"/>
        <end position="192"/>
    </location>
</feature>
<dbReference type="Pfam" id="PF20231">
    <property type="entry name" value="DUF6589"/>
    <property type="match status" value="1"/>
</dbReference>
<dbReference type="Proteomes" id="UP000799118">
    <property type="component" value="Unassembled WGS sequence"/>
</dbReference>
<evidence type="ECO:0000313" key="2">
    <source>
        <dbReference type="EMBL" id="KAE9403799.1"/>
    </source>
</evidence>